<comment type="caution">
    <text evidence="2">The sequence shown here is derived from an EMBL/GenBank/DDBJ whole genome shotgun (WGS) entry which is preliminary data.</text>
</comment>
<proteinExistence type="predicted"/>
<keyword evidence="3" id="KW-1185">Reference proteome</keyword>
<evidence type="ECO:0000313" key="3">
    <source>
        <dbReference type="Proteomes" id="UP001461498"/>
    </source>
</evidence>
<organism evidence="2 3">
    <name type="scientific">Rhynocoris fuscipes</name>
    <dbReference type="NCBI Taxonomy" id="488301"/>
    <lineage>
        <taxon>Eukaryota</taxon>
        <taxon>Metazoa</taxon>
        <taxon>Ecdysozoa</taxon>
        <taxon>Arthropoda</taxon>
        <taxon>Hexapoda</taxon>
        <taxon>Insecta</taxon>
        <taxon>Pterygota</taxon>
        <taxon>Neoptera</taxon>
        <taxon>Paraneoptera</taxon>
        <taxon>Hemiptera</taxon>
        <taxon>Heteroptera</taxon>
        <taxon>Panheteroptera</taxon>
        <taxon>Cimicomorpha</taxon>
        <taxon>Reduviidae</taxon>
        <taxon>Harpactorinae</taxon>
        <taxon>Harpactorini</taxon>
        <taxon>Rhynocoris</taxon>
    </lineage>
</organism>
<sequence>MSTASSLLQSGHGTHDNYPTSSDILPDLSGPDLAISLSPKHNQPHTTPFSVTDILSPIEESYRKLELSPYRSGGSTGGGSTGTVPSPPQTNPYMHVHHQFPPQYCNTTDISYSNAPGWYGASPNDPRFAMLQ</sequence>
<feature type="region of interest" description="Disordered" evidence="1">
    <location>
        <begin position="68"/>
        <end position="98"/>
    </location>
</feature>
<feature type="compositionally biased region" description="Polar residues" evidence="1">
    <location>
        <begin position="1"/>
        <end position="23"/>
    </location>
</feature>
<evidence type="ECO:0000256" key="1">
    <source>
        <dbReference type="SAM" id="MobiDB-lite"/>
    </source>
</evidence>
<gene>
    <name evidence="2" type="ORF">O3M35_004705</name>
</gene>
<protein>
    <submittedName>
        <fullName evidence="2">Uncharacterized protein</fullName>
    </submittedName>
</protein>
<evidence type="ECO:0000313" key="2">
    <source>
        <dbReference type="EMBL" id="KAK9497373.1"/>
    </source>
</evidence>
<name>A0AAW1CKQ6_9HEMI</name>
<dbReference type="AlphaFoldDB" id="A0AAW1CKQ6"/>
<reference evidence="2 3" key="1">
    <citation type="submission" date="2022-12" db="EMBL/GenBank/DDBJ databases">
        <title>Chromosome-level genome assembly of true bugs.</title>
        <authorList>
            <person name="Ma L."/>
            <person name="Li H."/>
        </authorList>
    </citation>
    <scope>NUCLEOTIDE SEQUENCE [LARGE SCALE GENOMIC DNA]</scope>
    <source>
        <strain evidence="2">Lab_2022b</strain>
    </source>
</reference>
<dbReference type="Proteomes" id="UP001461498">
    <property type="component" value="Unassembled WGS sequence"/>
</dbReference>
<feature type="compositionally biased region" description="Polar residues" evidence="1">
    <location>
        <begin position="39"/>
        <end position="50"/>
    </location>
</feature>
<feature type="region of interest" description="Disordered" evidence="1">
    <location>
        <begin position="1"/>
        <end position="50"/>
    </location>
</feature>
<dbReference type="EMBL" id="JAPXFL010000015">
    <property type="protein sequence ID" value="KAK9497373.1"/>
    <property type="molecule type" value="Genomic_DNA"/>
</dbReference>
<accession>A0AAW1CKQ6</accession>